<feature type="transmembrane region" description="Helical" evidence="10">
    <location>
        <begin position="232"/>
        <end position="251"/>
    </location>
</feature>
<feature type="transmembrane region" description="Helical" evidence="10">
    <location>
        <begin position="287"/>
        <end position="304"/>
    </location>
</feature>
<feature type="transmembrane region" description="Helical" evidence="10">
    <location>
        <begin position="131"/>
        <end position="152"/>
    </location>
</feature>
<dbReference type="EMBL" id="BEHT01000003">
    <property type="protein sequence ID" value="GBC97823.1"/>
    <property type="molecule type" value="Genomic_DNA"/>
</dbReference>
<evidence type="ECO:0000256" key="4">
    <source>
        <dbReference type="ARBA" id="ARBA00022475"/>
    </source>
</evidence>
<comment type="subcellular location">
    <subcellularLocation>
        <location evidence="1 10">Cell membrane</location>
        <topology evidence="1 10">Multi-pass membrane protein</topology>
    </subcellularLocation>
</comment>
<keyword evidence="5 10" id="KW-0812">Transmembrane</keyword>
<evidence type="ECO:0000313" key="13">
    <source>
        <dbReference type="Proteomes" id="UP000236173"/>
    </source>
</evidence>
<dbReference type="InterPro" id="IPR024041">
    <property type="entry name" value="NH4_transpt_AmtB-like_dom"/>
</dbReference>
<feature type="transmembrane region" description="Helical" evidence="10">
    <location>
        <begin position="203"/>
        <end position="220"/>
    </location>
</feature>
<evidence type="ECO:0000313" key="12">
    <source>
        <dbReference type="EMBL" id="GBC97823.1"/>
    </source>
</evidence>
<feature type="transmembrane region" description="Helical" evidence="10">
    <location>
        <begin position="172"/>
        <end position="191"/>
    </location>
</feature>
<evidence type="ECO:0000256" key="10">
    <source>
        <dbReference type="RuleBase" id="RU362002"/>
    </source>
</evidence>
<keyword evidence="4" id="KW-1003">Cell membrane</keyword>
<dbReference type="InterPro" id="IPR029020">
    <property type="entry name" value="Ammonium/urea_transptr"/>
</dbReference>
<dbReference type="InterPro" id="IPR001905">
    <property type="entry name" value="Ammonium_transpt"/>
</dbReference>
<evidence type="ECO:0000256" key="8">
    <source>
        <dbReference type="ARBA" id="ARBA00023177"/>
    </source>
</evidence>
<sequence length="541" mass="57715">MAQASINAGDTAWLLVSTALVMLMTPGLGLFYGGMVRSKNVLATVMKCLLVLALISVQWVLFGYSLSFSPTQNGLIGDLAWLGFRGVGGEPNPDYAATIPHAVYAMFQGMFAVITPALIAGAVAERMRLSAFALFVLLWATFVYDPIAHWVWAKGGWLRELGALDFAGGTVVHINSGVAGLVAAIMVGRRLGYGREPMPPHNVPLILLGTALLWFGWFGFNAGSSVAANASAAFAFTNTHTATAAAMLGWAFGEWLQRSKPTALGIASGAVAGLVAITPAAGFVSPLSSIVIGFIAGWLCCYAVRLKEALHFDDALDVFGIHGVGGIWGALATGIFAQKAIGGASGWIEGNGVQMLYQLAGIGATLLYSGIATAVILRIVELLMGGLRVTQEQEVEGLDIHETGMEAYPEATIFGGRPVIETQLEKRPVVAERPITATAMPALPSVSSTVVSTLPPTSPERRLYSVILENANTERAKRRWERLCHEPHQAPPEFHEVYRHLVSFDGREFVFRGGDPEQMKRAVERLFEGYLGVGATVTVEA</sequence>
<evidence type="ECO:0000256" key="5">
    <source>
        <dbReference type="ARBA" id="ARBA00022692"/>
    </source>
</evidence>
<comment type="similarity">
    <text evidence="2 10">Belongs to the ammonia transporter channel (TC 1.A.11.2) family.</text>
</comment>
<feature type="transmembrane region" description="Helical" evidence="10">
    <location>
        <begin position="102"/>
        <end position="124"/>
    </location>
</feature>
<dbReference type="SUPFAM" id="SSF111352">
    <property type="entry name" value="Ammonium transporter"/>
    <property type="match status" value="1"/>
</dbReference>
<accession>A0A2H5X9F7</accession>
<organism evidence="12 13">
    <name type="scientific">Candidatus Fervidibacter japonicus</name>
    <dbReference type="NCBI Taxonomy" id="2035412"/>
    <lineage>
        <taxon>Bacteria</taxon>
        <taxon>Candidatus Fervidibacterota</taxon>
        <taxon>Candidatus Fervidibacter</taxon>
    </lineage>
</organism>
<dbReference type="GO" id="GO:0005886">
    <property type="term" value="C:plasma membrane"/>
    <property type="evidence" value="ECO:0007669"/>
    <property type="project" value="UniProtKB-SubCell"/>
</dbReference>
<dbReference type="Proteomes" id="UP000236173">
    <property type="component" value="Unassembled WGS sequence"/>
</dbReference>
<keyword evidence="8 10" id="KW-0924">Ammonia transport</keyword>
<dbReference type="Gene3D" id="1.10.3430.10">
    <property type="entry name" value="Ammonium transporter AmtB like domains"/>
    <property type="match status" value="1"/>
</dbReference>
<evidence type="ECO:0000256" key="1">
    <source>
        <dbReference type="ARBA" id="ARBA00004651"/>
    </source>
</evidence>
<dbReference type="PROSITE" id="PS01219">
    <property type="entry name" value="AMMONIUM_TRANSP"/>
    <property type="match status" value="1"/>
</dbReference>
<dbReference type="AlphaFoldDB" id="A0A2H5X9F7"/>
<keyword evidence="3 10" id="KW-0813">Transport</keyword>
<feature type="transmembrane region" description="Helical" evidence="10">
    <location>
        <begin position="12"/>
        <end position="34"/>
    </location>
</feature>
<dbReference type="PANTHER" id="PTHR43029:SF10">
    <property type="entry name" value="AMMONIUM TRANSPORTER MEP2"/>
    <property type="match status" value="1"/>
</dbReference>
<protein>
    <recommendedName>
        <fullName evidence="9 10">Ammonium transporter</fullName>
    </recommendedName>
</protein>
<evidence type="ECO:0000256" key="2">
    <source>
        <dbReference type="ARBA" id="ARBA00005887"/>
    </source>
</evidence>
<comment type="caution">
    <text evidence="12">The sequence shown here is derived from an EMBL/GenBank/DDBJ whole genome shotgun (WGS) entry which is preliminary data.</text>
</comment>
<evidence type="ECO:0000259" key="11">
    <source>
        <dbReference type="Pfam" id="PF00909"/>
    </source>
</evidence>
<evidence type="ECO:0000256" key="9">
    <source>
        <dbReference type="ARBA" id="ARBA00050025"/>
    </source>
</evidence>
<evidence type="ECO:0000256" key="3">
    <source>
        <dbReference type="ARBA" id="ARBA00022448"/>
    </source>
</evidence>
<reference evidence="13" key="1">
    <citation type="submission" date="2017-09" db="EMBL/GenBank/DDBJ databases">
        <title>Metaegenomics of thermophilic ammonia-oxidizing enrichment culture.</title>
        <authorList>
            <person name="Kato S."/>
            <person name="Suzuki K."/>
        </authorList>
    </citation>
    <scope>NUCLEOTIDE SEQUENCE [LARGE SCALE GENOMIC DNA]</scope>
</reference>
<dbReference type="FunFam" id="1.10.3430.10:FF:000007">
    <property type="entry name" value="Ammonium transporter"/>
    <property type="match status" value="1"/>
</dbReference>
<dbReference type="Pfam" id="PF00909">
    <property type="entry name" value="Ammonium_transp"/>
    <property type="match status" value="1"/>
</dbReference>
<evidence type="ECO:0000256" key="6">
    <source>
        <dbReference type="ARBA" id="ARBA00022989"/>
    </source>
</evidence>
<feature type="transmembrane region" description="Helical" evidence="10">
    <location>
        <begin position="357"/>
        <end position="380"/>
    </location>
</feature>
<keyword evidence="6 10" id="KW-1133">Transmembrane helix</keyword>
<feature type="transmembrane region" description="Helical" evidence="10">
    <location>
        <begin position="316"/>
        <end position="337"/>
    </location>
</feature>
<feature type="transmembrane region" description="Helical" evidence="10">
    <location>
        <begin position="263"/>
        <end position="281"/>
    </location>
</feature>
<gene>
    <name evidence="12" type="primary">nrgA</name>
    <name evidence="12" type="ORF">HRbin17_00318</name>
</gene>
<dbReference type="NCBIfam" id="TIGR00836">
    <property type="entry name" value="amt"/>
    <property type="match status" value="1"/>
</dbReference>
<feature type="transmembrane region" description="Helical" evidence="10">
    <location>
        <begin position="41"/>
        <end position="61"/>
    </location>
</feature>
<name>A0A2H5X9F7_9BACT</name>
<dbReference type="GO" id="GO:0008519">
    <property type="term" value="F:ammonium channel activity"/>
    <property type="evidence" value="ECO:0007669"/>
    <property type="project" value="InterPro"/>
</dbReference>
<feature type="domain" description="Ammonium transporter AmtB-like" evidence="11">
    <location>
        <begin position="12"/>
        <end position="408"/>
    </location>
</feature>
<keyword evidence="7 10" id="KW-0472">Membrane</keyword>
<dbReference type="PANTHER" id="PTHR43029">
    <property type="entry name" value="AMMONIUM TRANSPORTER MEP2"/>
    <property type="match status" value="1"/>
</dbReference>
<proteinExistence type="inferred from homology"/>
<dbReference type="InterPro" id="IPR018047">
    <property type="entry name" value="Ammonium_transpt_CS"/>
</dbReference>
<evidence type="ECO:0000256" key="7">
    <source>
        <dbReference type="ARBA" id="ARBA00023136"/>
    </source>
</evidence>